<gene>
    <name evidence="5" type="ORF">FHS57_005889</name>
</gene>
<dbReference type="GO" id="GO:0003677">
    <property type="term" value="F:DNA binding"/>
    <property type="evidence" value="ECO:0007669"/>
    <property type="project" value="UniProtKB-KW"/>
</dbReference>
<dbReference type="Pfam" id="PF01420">
    <property type="entry name" value="Methylase_S"/>
    <property type="match status" value="1"/>
</dbReference>
<protein>
    <submittedName>
        <fullName evidence="5">Restriction endonuclease S subunit</fullName>
    </submittedName>
</protein>
<dbReference type="RefSeq" id="WP_183979809.1">
    <property type="nucleotide sequence ID" value="NZ_JACIBY010000022.1"/>
</dbReference>
<dbReference type="PANTHER" id="PTHR30408:SF12">
    <property type="entry name" value="TYPE I RESTRICTION ENZYME MJAVIII SPECIFICITY SUBUNIT"/>
    <property type="match status" value="1"/>
</dbReference>
<dbReference type="GO" id="GO:0004519">
    <property type="term" value="F:endonuclease activity"/>
    <property type="evidence" value="ECO:0007669"/>
    <property type="project" value="UniProtKB-KW"/>
</dbReference>
<evidence type="ECO:0000259" key="4">
    <source>
        <dbReference type="Pfam" id="PF01420"/>
    </source>
</evidence>
<dbReference type="AlphaFoldDB" id="A0A7W6ETH7"/>
<dbReference type="PANTHER" id="PTHR30408">
    <property type="entry name" value="TYPE-1 RESTRICTION ENZYME ECOKI SPECIFICITY PROTEIN"/>
    <property type="match status" value="1"/>
</dbReference>
<comment type="caution">
    <text evidence="5">The sequence shown here is derived from an EMBL/GenBank/DDBJ whole genome shotgun (WGS) entry which is preliminary data.</text>
</comment>
<evidence type="ECO:0000256" key="1">
    <source>
        <dbReference type="ARBA" id="ARBA00010923"/>
    </source>
</evidence>
<dbReference type="Proteomes" id="UP000541352">
    <property type="component" value="Unassembled WGS sequence"/>
</dbReference>
<dbReference type="InterPro" id="IPR052021">
    <property type="entry name" value="Type-I_RS_S_subunit"/>
</dbReference>
<name>A0A7W6ETH7_9BACT</name>
<evidence type="ECO:0000313" key="6">
    <source>
        <dbReference type="Proteomes" id="UP000541352"/>
    </source>
</evidence>
<dbReference type="EMBL" id="JACIBY010000022">
    <property type="protein sequence ID" value="MBB3841860.1"/>
    <property type="molecule type" value="Genomic_DNA"/>
</dbReference>
<keyword evidence="6" id="KW-1185">Reference proteome</keyword>
<dbReference type="SUPFAM" id="SSF116734">
    <property type="entry name" value="DNA methylase specificity domain"/>
    <property type="match status" value="1"/>
</dbReference>
<dbReference type="InterPro" id="IPR000055">
    <property type="entry name" value="Restrct_endonuc_typeI_TRD"/>
</dbReference>
<reference evidence="5 6" key="1">
    <citation type="submission" date="2020-08" db="EMBL/GenBank/DDBJ databases">
        <title>Genomic Encyclopedia of Type Strains, Phase IV (KMG-IV): sequencing the most valuable type-strain genomes for metagenomic binning, comparative biology and taxonomic classification.</title>
        <authorList>
            <person name="Goeker M."/>
        </authorList>
    </citation>
    <scope>NUCLEOTIDE SEQUENCE [LARGE SCALE GENOMIC DNA]</scope>
    <source>
        <strain evidence="5 6">DSM 17976</strain>
    </source>
</reference>
<feature type="domain" description="Type I restriction modification DNA specificity" evidence="4">
    <location>
        <begin position="3"/>
        <end position="163"/>
    </location>
</feature>
<sequence>MKPIKEIAEILFGVYAKERSATGGVLYLQIGDFDAYGNLVLGKDKSYINQTEINNERQFLTSGDILLPAKGLKNAAFHINEHHLPAVASSLFFVIRLQDRTILPQFLAIYLNHPATQSKIKAMISSTLTVPVLNKKEFQELPVPIISLAEQKEIIQLHHIYQQERAITIQLLEKKEQLFHGIFTQIITQDHV</sequence>
<dbReference type="InterPro" id="IPR044946">
    <property type="entry name" value="Restrct_endonuc_typeI_TRD_sf"/>
</dbReference>
<evidence type="ECO:0000313" key="5">
    <source>
        <dbReference type="EMBL" id="MBB3841860.1"/>
    </source>
</evidence>
<organism evidence="5 6">
    <name type="scientific">Runella defluvii</name>
    <dbReference type="NCBI Taxonomy" id="370973"/>
    <lineage>
        <taxon>Bacteria</taxon>
        <taxon>Pseudomonadati</taxon>
        <taxon>Bacteroidota</taxon>
        <taxon>Cytophagia</taxon>
        <taxon>Cytophagales</taxon>
        <taxon>Spirosomataceae</taxon>
        <taxon>Runella</taxon>
    </lineage>
</organism>
<keyword evidence="5" id="KW-0255">Endonuclease</keyword>
<keyword evidence="5" id="KW-0540">Nuclease</keyword>
<keyword evidence="5" id="KW-0378">Hydrolase</keyword>
<evidence type="ECO:0000256" key="3">
    <source>
        <dbReference type="ARBA" id="ARBA00023125"/>
    </source>
</evidence>
<keyword evidence="2" id="KW-0680">Restriction system</keyword>
<dbReference type="GO" id="GO:0009307">
    <property type="term" value="P:DNA restriction-modification system"/>
    <property type="evidence" value="ECO:0007669"/>
    <property type="project" value="UniProtKB-KW"/>
</dbReference>
<comment type="similarity">
    <text evidence="1">Belongs to the type-I restriction system S methylase family.</text>
</comment>
<proteinExistence type="inferred from homology"/>
<accession>A0A7W6ETH7</accession>
<keyword evidence="3" id="KW-0238">DNA-binding</keyword>
<evidence type="ECO:0000256" key="2">
    <source>
        <dbReference type="ARBA" id="ARBA00022747"/>
    </source>
</evidence>
<dbReference type="Gene3D" id="3.90.220.20">
    <property type="entry name" value="DNA methylase specificity domains"/>
    <property type="match status" value="1"/>
</dbReference>